<feature type="region of interest" description="Disordered" evidence="1">
    <location>
        <begin position="1"/>
        <end position="23"/>
    </location>
</feature>
<evidence type="ECO:0000313" key="3">
    <source>
        <dbReference type="Proteomes" id="UP001055439"/>
    </source>
</evidence>
<keyword evidence="3" id="KW-1185">Reference proteome</keyword>
<evidence type="ECO:0000256" key="1">
    <source>
        <dbReference type="SAM" id="MobiDB-lite"/>
    </source>
</evidence>
<dbReference type="Proteomes" id="UP001055439">
    <property type="component" value="Chromosome 1"/>
</dbReference>
<dbReference type="EMBL" id="CP097502">
    <property type="protein sequence ID" value="URD74819.1"/>
    <property type="molecule type" value="Genomic_DNA"/>
</dbReference>
<dbReference type="EMBL" id="CP097502">
    <property type="protein sequence ID" value="URD74820.1"/>
    <property type="molecule type" value="Genomic_DNA"/>
</dbReference>
<sequence>MQAHTEPCLITGNRERERERSKPGLLSPCGCRWTNEDGDAGICSHSPSTTANKSRGLWGHWPRREFPPVRPSCGAAHTGETRVASEHENYATLSLLSHKLFCFVKQKENLLVQPIRAENVLVDVRSRSSVRSTWEDESFVSLEGRRKEDYRENFVLITPRRGP</sequence>
<name>A0A9E7JBD6_9LILI</name>
<accession>A0A9E7JBD6</accession>
<reference evidence="2" key="1">
    <citation type="submission" date="2022-05" db="EMBL/GenBank/DDBJ databases">
        <title>The Musa troglodytarum L. genome provides insights into the mechanism of non-climacteric behaviour and enrichment of carotenoids.</title>
        <authorList>
            <person name="Wang J."/>
        </authorList>
    </citation>
    <scope>NUCLEOTIDE SEQUENCE</scope>
    <source>
        <tissue evidence="2">Leaf</tissue>
    </source>
</reference>
<organism evidence="2 3">
    <name type="scientific">Musa troglodytarum</name>
    <name type="common">fe'i banana</name>
    <dbReference type="NCBI Taxonomy" id="320322"/>
    <lineage>
        <taxon>Eukaryota</taxon>
        <taxon>Viridiplantae</taxon>
        <taxon>Streptophyta</taxon>
        <taxon>Embryophyta</taxon>
        <taxon>Tracheophyta</taxon>
        <taxon>Spermatophyta</taxon>
        <taxon>Magnoliopsida</taxon>
        <taxon>Liliopsida</taxon>
        <taxon>Zingiberales</taxon>
        <taxon>Musaceae</taxon>
        <taxon>Musa</taxon>
    </lineage>
</organism>
<evidence type="ECO:0000313" key="2">
    <source>
        <dbReference type="EMBL" id="URD74819.1"/>
    </source>
</evidence>
<dbReference type="AlphaFoldDB" id="A0A9E7JBD6"/>
<feature type="compositionally biased region" description="Basic and acidic residues" evidence="1">
    <location>
        <begin position="13"/>
        <end position="22"/>
    </location>
</feature>
<dbReference type="EMBL" id="CP097502">
    <property type="protein sequence ID" value="URD74821.1"/>
    <property type="molecule type" value="Genomic_DNA"/>
</dbReference>
<gene>
    <name evidence="2" type="ORF">MUK42_35840</name>
</gene>
<proteinExistence type="predicted"/>
<protein>
    <submittedName>
        <fullName evidence="2">Uncharacterized protein</fullName>
    </submittedName>
</protein>